<evidence type="ECO:0000256" key="9">
    <source>
        <dbReference type="ARBA" id="ARBA00022737"/>
    </source>
</evidence>
<dbReference type="GO" id="GO:0005524">
    <property type="term" value="F:ATP binding"/>
    <property type="evidence" value="ECO:0007669"/>
    <property type="project" value="UniProtKB-KW"/>
</dbReference>
<dbReference type="Pfam" id="PF00646">
    <property type="entry name" value="F-box"/>
    <property type="match status" value="1"/>
</dbReference>
<dbReference type="SMART" id="SM00369">
    <property type="entry name" value="LRR_TYP"/>
    <property type="match status" value="2"/>
</dbReference>
<dbReference type="NCBIfam" id="TIGR00694">
    <property type="entry name" value="thiM"/>
    <property type="match status" value="1"/>
</dbReference>
<dbReference type="PRINTS" id="PR01099">
    <property type="entry name" value="HYETHTZKNASE"/>
</dbReference>
<keyword evidence="10" id="KW-0547">Nucleotide-binding</keyword>
<keyword evidence="7" id="KW-0808">Transferase</keyword>
<dbReference type="EMBL" id="LHPG02000016">
    <property type="protein sequence ID" value="PRW33670.1"/>
    <property type="molecule type" value="Genomic_DNA"/>
</dbReference>
<evidence type="ECO:0000259" key="15">
    <source>
        <dbReference type="PROSITE" id="PS50181"/>
    </source>
</evidence>
<evidence type="ECO:0000256" key="3">
    <source>
        <dbReference type="ARBA" id="ARBA00004430"/>
    </source>
</evidence>
<dbReference type="InterPro" id="IPR000417">
    <property type="entry name" value="Hyethyz_kinase"/>
</dbReference>
<comment type="caution">
    <text evidence="16">The sequence shown here is derived from an EMBL/GenBank/DDBJ whole genome shotgun (WGS) entry which is preliminary data.</text>
</comment>
<evidence type="ECO:0000313" key="17">
    <source>
        <dbReference type="Proteomes" id="UP000239899"/>
    </source>
</evidence>
<keyword evidence="11 16" id="KW-0418">Kinase</keyword>
<evidence type="ECO:0000256" key="12">
    <source>
        <dbReference type="ARBA" id="ARBA00022840"/>
    </source>
</evidence>
<evidence type="ECO:0000256" key="4">
    <source>
        <dbReference type="ARBA" id="ARBA00004868"/>
    </source>
</evidence>
<dbReference type="PROSITE" id="PS50181">
    <property type="entry name" value="FBOX"/>
    <property type="match status" value="1"/>
</dbReference>
<feature type="domain" description="F-box" evidence="15">
    <location>
        <begin position="269"/>
        <end position="316"/>
    </location>
</feature>
<comment type="subcellular location">
    <subcellularLocation>
        <location evidence="3">Cytoplasm</location>
        <location evidence="3">Cytoskeleton</location>
        <location evidence="3">Cilium axoneme</location>
    </subcellularLocation>
</comment>
<evidence type="ECO:0000256" key="14">
    <source>
        <dbReference type="ARBA" id="ARBA00022977"/>
    </source>
</evidence>
<keyword evidence="13" id="KW-0460">Magnesium</keyword>
<evidence type="ECO:0000256" key="13">
    <source>
        <dbReference type="ARBA" id="ARBA00022842"/>
    </source>
</evidence>
<sequence length="1134" mass="120631">MSLDASPASTAAALAAVRAASPLCLCLTNFVSMDIMANVLLAAGASPAMAHSIGEVEDFVGIASAVLINVGTLSDDWIGGMKLAAKKAVELGKPWVLDPVGCGATPYRTQVCAALLRLKPTVVRGNASEILALAGASHTTKGVDSTAAATEALEAGKQIAREHGCIVAISGAEDLVTDGSRVLWAANGVPLLQQITATGCSVTAVVAAFVSQFPQQPLEAAAHALSYFGLAAELGSEGAQGPGSLRVGLLDNLWTMTEQQLLEGGRVHDVTVETLPDDLLRRVLELTGRRAGPCTSLVSKRWNRLVFSAPQLWRRLQLSCRSLAALADPAEQQRWFACKLRLLQRPLPGAWRVEQLLQLMLPGGLRLLEPQICLPPAEVAAYLAQPDGALAQRRAFSIAAQLRQCTALHELVLEGALLGDHMVPAIGSLPQLRRLSLQAEFGLPDDLPTMLRQLRHSLELLHLSGPCMPPGTVAAVLAHTALHLLGLNCYAAAVEEAQQLTALRQLVDLHLISGGDAPVVLPPPSQFAPGLESYMLGRVQPQAGGATVPVQIAEALLNVAEYAEGQLGLRRLVSPPSFDRLMAALLPAGQPGFTSLALLNPLLHVSALQPARPADSNPLAPLLTLSVWAGEVEGGGWEEVLAGLLSRAPSLTRMDLRACLDGALPASLLNATGLSALQLGMNIIEELPEGPVLAGLTELDLRWNPIARLPPALGTATALQRLRLAQAPLELVPLSTALVSRRWNRTVFAEPALWRDVVINSEPLAALTDPAQQERWFACKLRLLERVGPLVQSCGVRDHKHRLLSPPRQQLPGAWSIAQLLQLLHPSVLYELIIDCGWPEFPEIAAALELPPATAAQRTLGIAPQLRRLSGLETLALHCYALSEQEVQACASFTRLFTLGLSAALGLPACVADVVAQLPAYLTFLQLEGPHMPPGTMQAVQRHTALQHLQLYVFESTVEDPRPLTALRRLTQLCLVSGASAGASHQLPVVLPPPGQFSTALRCFEMAVNDLRAPPPSSIALQLAWDQLMELPEGPVLAGLAKLNLSGSWFPRLPPALSAATGLTSLRLDGNEDLELETDDLALLQRMPRLSKISLSASAAERAPQALRDWLGPRLVVVADDNTSDIDLSSDGDA</sequence>
<dbReference type="SUPFAM" id="SSF52058">
    <property type="entry name" value="L domain-like"/>
    <property type="match status" value="2"/>
</dbReference>
<dbReference type="EC" id="2.7.1.50" evidence="5"/>
<dbReference type="GO" id="GO:0009229">
    <property type="term" value="P:thiamine diphosphate biosynthetic process"/>
    <property type="evidence" value="ECO:0007669"/>
    <property type="project" value="UniProtKB-UniPathway"/>
</dbReference>
<dbReference type="STRING" id="3076.A0A2P6THB5"/>
<gene>
    <name evidence="16" type="ORF">C2E21_7523</name>
</gene>
<dbReference type="CDD" id="cd01170">
    <property type="entry name" value="THZ_kinase"/>
    <property type="match status" value="1"/>
</dbReference>
<dbReference type="InterPro" id="IPR052595">
    <property type="entry name" value="LRRC69/RLP"/>
</dbReference>
<evidence type="ECO:0000256" key="10">
    <source>
        <dbReference type="ARBA" id="ARBA00022741"/>
    </source>
</evidence>
<dbReference type="Gene3D" id="3.80.10.10">
    <property type="entry name" value="Ribonuclease Inhibitor"/>
    <property type="match status" value="3"/>
</dbReference>
<dbReference type="HAMAP" id="MF_00228">
    <property type="entry name" value="Thz_kinase"/>
    <property type="match status" value="1"/>
</dbReference>
<dbReference type="Gene3D" id="1.20.1280.50">
    <property type="match status" value="1"/>
</dbReference>
<keyword evidence="12" id="KW-0067">ATP-binding</keyword>
<dbReference type="AlphaFoldDB" id="A0A2P6THB5"/>
<proteinExistence type="inferred from homology"/>
<evidence type="ECO:0000256" key="2">
    <source>
        <dbReference type="ARBA" id="ARBA00001946"/>
    </source>
</evidence>
<evidence type="ECO:0000256" key="5">
    <source>
        <dbReference type="ARBA" id="ARBA00012129"/>
    </source>
</evidence>
<dbReference type="UniPathway" id="UPA00060">
    <property type="reaction ID" value="UER00139"/>
</dbReference>
<dbReference type="NCBIfam" id="NF006830">
    <property type="entry name" value="PRK09355.1"/>
    <property type="match status" value="1"/>
</dbReference>
<evidence type="ECO:0000256" key="7">
    <source>
        <dbReference type="ARBA" id="ARBA00022679"/>
    </source>
</evidence>
<dbReference type="PANTHER" id="PTHR48057:SF7">
    <property type="entry name" value="LEUCINE-RICH REPEAT SERINE_THREONINE-PROTEIN KINASE 1"/>
    <property type="match status" value="1"/>
</dbReference>
<dbReference type="SUPFAM" id="SSF81383">
    <property type="entry name" value="F-box domain"/>
    <property type="match status" value="1"/>
</dbReference>
<dbReference type="GO" id="GO:0005930">
    <property type="term" value="C:axoneme"/>
    <property type="evidence" value="ECO:0007669"/>
    <property type="project" value="UniProtKB-SubCell"/>
</dbReference>
<dbReference type="PANTHER" id="PTHR48057">
    <property type="entry name" value="LEUCINE-RICH REPEAT SERINE/THREONINE-PROTEIN KINASE 1"/>
    <property type="match status" value="1"/>
</dbReference>
<dbReference type="OrthoDB" id="4994at2759"/>
<dbReference type="Proteomes" id="UP000239899">
    <property type="component" value="Unassembled WGS sequence"/>
</dbReference>
<dbReference type="InterPro" id="IPR001810">
    <property type="entry name" value="F-box_dom"/>
</dbReference>
<protein>
    <recommendedName>
        <fullName evidence="5">hydroxyethylthiazole kinase</fullName>
        <ecNumber evidence="5">2.7.1.50</ecNumber>
    </recommendedName>
</protein>
<accession>A0A2P6THB5</accession>
<dbReference type="InterPro" id="IPR003591">
    <property type="entry name" value="Leu-rich_rpt_typical-subtyp"/>
</dbReference>
<name>A0A2P6THB5_CHLSO</name>
<dbReference type="GO" id="GO:0009228">
    <property type="term" value="P:thiamine biosynthetic process"/>
    <property type="evidence" value="ECO:0007669"/>
    <property type="project" value="UniProtKB-KW"/>
</dbReference>
<evidence type="ECO:0000256" key="1">
    <source>
        <dbReference type="ARBA" id="ARBA00001771"/>
    </source>
</evidence>
<dbReference type="InterPro" id="IPR029056">
    <property type="entry name" value="Ribokinase-like"/>
</dbReference>
<dbReference type="Gene3D" id="3.40.1190.20">
    <property type="match status" value="1"/>
</dbReference>
<comment type="cofactor">
    <cofactor evidence="2">
        <name>Mg(2+)</name>
        <dbReference type="ChEBI" id="CHEBI:18420"/>
    </cofactor>
</comment>
<comment type="catalytic activity">
    <reaction evidence="1">
        <text>5-(2-hydroxyethyl)-4-methylthiazole + ATP = 4-methyl-5-(2-phosphooxyethyl)-thiazole + ADP + H(+)</text>
        <dbReference type="Rhea" id="RHEA:24212"/>
        <dbReference type="ChEBI" id="CHEBI:15378"/>
        <dbReference type="ChEBI" id="CHEBI:17957"/>
        <dbReference type="ChEBI" id="CHEBI:30616"/>
        <dbReference type="ChEBI" id="CHEBI:58296"/>
        <dbReference type="ChEBI" id="CHEBI:456216"/>
        <dbReference type="EC" id="2.7.1.50"/>
    </reaction>
</comment>
<dbReference type="Pfam" id="PF02110">
    <property type="entry name" value="HK"/>
    <property type="match status" value="1"/>
</dbReference>
<organism evidence="16 17">
    <name type="scientific">Chlorella sorokiniana</name>
    <name type="common">Freshwater green alga</name>
    <dbReference type="NCBI Taxonomy" id="3076"/>
    <lineage>
        <taxon>Eukaryota</taxon>
        <taxon>Viridiplantae</taxon>
        <taxon>Chlorophyta</taxon>
        <taxon>core chlorophytes</taxon>
        <taxon>Trebouxiophyceae</taxon>
        <taxon>Chlorellales</taxon>
        <taxon>Chlorellaceae</taxon>
        <taxon>Chlorella clade</taxon>
        <taxon>Chlorella</taxon>
    </lineage>
</organism>
<evidence type="ECO:0000256" key="11">
    <source>
        <dbReference type="ARBA" id="ARBA00022777"/>
    </source>
</evidence>
<dbReference type="SUPFAM" id="SSF53613">
    <property type="entry name" value="Ribokinase-like"/>
    <property type="match status" value="1"/>
</dbReference>
<keyword evidence="8" id="KW-0479">Metal-binding</keyword>
<keyword evidence="6" id="KW-0433">Leucine-rich repeat</keyword>
<keyword evidence="14" id="KW-0784">Thiamine biosynthesis</keyword>
<dbReference type="GO" id="GO:0000287">
    <property type="term" value="F:magnesium ion binding"/>
    <property type="evidence" value="ECO:0007669"/>
    <property type="project" value="InterPro"/>
</dbReference>
<evidence type="ECO:0000256" key="8">
    <source>
        <dbReference type="ARBA" id="ARBA00022723"/>
    </source>
</evidence>
<reference evidence="16 17" key="1">
    <citation type="journal article" date="2018" name="Plant J.">
        <title>Genome sequences of Chlorella sorokiniana UTEX 1602 and Micractinium conductrix SAG 241.80: implications to maltose excretion by a green alga.</title>
        <authorList>
            <person name="Arriola M.B."/>
            <person name="Velmurugan N."/>
            <person name="Zhang Y."/>
            <person name="Plunkett M.H."/>
            <person name="Hondzo H."/>
            <person name="Barney B.M."/>
        </authorList>
    </citation>
    <scope>NUCLEOTIDE SEQUENCE [LARGE SCALE GENOMIC DNA]</scope>
    <source>
        <strain evidence="17">UTEX 1602</strain>
    </source>
</reference>
<keyword evidence="17" id="KW-1185">Reference proteome</keyword>
<dbReference type="GO" id="GO:0004417">
    <property type="term" value="F:hydroxyethylthiazole kinase activity"/>
    <property type="evidence" value="ECO:0007669"/>
    <property type="project" value="UniProtKB-EC"/>
</dbReference>
<dbReference type="InterPro" id="IPR032675">
    <property type="entry name" value="LRR_dom_sf"/>
</dbReference>
<evidence type="ECO:0000313" key="16">
    <source>
        <dbReference type="EMBL" id="PRW33670.1"/>
    </source>
</evidence>
<keyword evidence="9" id="KW-0677">Repeat</keyword>
<comment type="pathway">
    <text evidence="4">Cofactor biosynthesis; thiamine diphosphate biosynthesis; 4-methyl-5-(2-phosphoethyl)-thiazole from 5-(2-hydroxyethyl)-4-methylthiazole: step 1/1.</text>
</comment>
<evidence type="ECO:0000256" key="6">
    <source>
        <dbReference type="ARBA" id="ARBA00022614"/>
    </source>
</evidence>
<dbReference type="InterPro" id="IPR036047">
    <property type="entry name" value="F-box-like_dom_sf"/>
</dbReference>